<dbReference type="InterPro" id="IPR000873">
    <property type="entry name" value="AMP-dep_synth/lig_dom"/>
</dbReference>
<sequence>MSSIFQAPAQVRDQLMSELFIQAGTLNLDRVFAQIIEGDVDHPTVEKVSWEQLLTHARAIALELSKEIQPRDLGLPPRSVAILARNGYSYVPHLIAVLMNGWTAMLVSTKNSPAAIDHLLATSASESLLIDQASRSLIQNCNSSIPILEFFDIACLPSHGLPSPKAIASEVLEKEILLPAIYIHTSGSTGHPKIIPWSHQFFSQTVSSYLPEIEGFRDHPLYCLAPICHAMGAIFYLASAPIVGSPIIFAKSRKPITGDALVRHLRSFSDVILAAIPSILQEVAEAGEGEIKELAKRVTVAFFGGAALDPTAGDLLSAHGVPIKTAYGMTEINIGSRLTVPKGPLKNGEWKYLQWRDGFKMHLLPVEGLDARELVVEGAADSPAIIDSESPRGFRTKDTWVEHPERPGWWHHAGRMDDITVLSNGEKTNNKQLETILLRDPRIQHVVVFGKGRPQNGIVVEPAPGTQGPRAFLDEIWPTIVAMNKEVPMHSRLIRELVLVANPGRPFALTDKGTVRAKFTLALYEKEIEAAYTNLEESANSKWELPAAFDEGSVQNFLSNVIGDILACEVNESDDLFAQGMDSLLAVRVRSALLPLVKASPMPSLTLPRNIIYTYPTIRSLATFLSANLDPSSEAQTISEHDKVFRTVKKYSQGFVPRSPRDNARKFEPGSVVAVTGTTGSVGSFLVAQLLENPDIRMVYCLNRKSSKDTAERQKEGFKDRGLDLAHFEDMSGRLRFLDVDLSKSDLGLARAEYEELRDNITHLIHSAWQLNFNMVLESFEKTHVAGVRHLIDLVLSSPRPICPRFVFLSSISSVSEYSRDSEVPEVSFSDPSITKMGYGLSKFVGERIIDNAVEKAGLNGTIIRIGQISGGVSGSSAWTKTEQYPIMFMSSVEMGIVPNDLPPVRWIPADVTARVVLSQTFHSEAKPLEYFHLENPDVTPWTDIAEVVATHNGRNLQLVSMEEWLAEIKRLSQEPGFNADKVPAVRLLGFYETEVTMPVLGVEHALEVAPELKFGPIPRSLITKYLEYLHL</sequence>
<dbReference type="EMBL" id="KV428146">
    <property type="protein sequence ID" value="KZT35251.1"/>
    <property type="molecule type" value="Genomic_DNA"/>
</dbReference>
<protein>
    <submittedName>
        <fullName evidence="4">Acetyl-CoA synthetase-like protein</fullName>
    </submittedName>
</protein>
<dbReference type="SUPFAM" id="SSF47336">
    <property type="entry name" value="ACP-like"/>
    <property type="match status" value="1"/>
</dbReference>
<dbReference type="InterPro" id="IPR036736">
    <property type="entry name" value="ACP-like_sf"/>
</dbReference>
<keyword evidence="1" id="KW-0596">Phosphopantetheine</keyword>
<dbReference type="AlphaFoldDB" id="A0A166AES6"/>
<dbReference type="Pfam" id="PF00501">
    <property type="entry name" value="AMP-binding"/>
    <property type="match status" value="1"/>
</dbReference>
<dbReference type="InterPro" id="IPR051414">
    <property type="entry name" value="Adenylate-forming_Reductase"/>
</dbReference>
<evidence type="ECO:0000313" key="4">
    <source>
        <dbReference type="EMBL" id="KZT35251.1"/>
    </source>
</evidence>
<dbReference type="InterPro" id="IPR020845">
    <property type="entry name" value="AMP-binding_CS"/>
</dbReference>
<dbReference type="SUPFAM" id="SSF51735">
    <property type="entry name" value="NAD(P)-binding Rossmann-fold domains"/>
    <property type="match status" value="1"/>
</dbReference>
<evidence type="ECO:0000259" key="3">
    <source>
        <dbReference type="PROSITE" id="PS50075"/>
    </source>
</evidence>
<dbReference type="InterPro" id="IPR020806">
    <property type="entry name" value="PKS_PP-bd"/>
</dbReference>
<evidence type="ECO:0000256" key="2">
    <source>
        <dbReference type="ARBA" id="ARBA00022553"/>
    </source>
</evidence>
<dbReference type="GO" id="GO:0031177">
    <property type="term" value="F:phosphopantetheine binding"/>
    <property type="evidence" value="ECO:0007669"/>
    <property type="project" value="InterPro"/>
</dbReference>
<dbReference type="PANTHER" id="PTHR43439:SF2">
    <property type="entry name" value="ENZYME, PUTATIVE (JCVI)-RELATED"/>
    <property type="match status" value="1"/>
</dbReference>
<dbReference type="PROSITE" id="PS00455">
    <property type="entry name" value="AMP_BINDING"/>
    <property type="match status" value="1"/>
</dbReference>
<dbReference type="PROSITE" id="PS50075">
    <property type="entry name" value="CARRIER"/>
    <property type="match status" value="1"/>
</dbReference>
<keyword evidence="5" id="KW-1185">Reference proteome</keyword>
<dbReference type="SUPFAM" id="SSF56801">
    <property type="entry name" value="Acetyl-CoA synthetase-like"/>
    <property type="match status" value="1"/>
</dbReference>
<dbReference type="Pfam" id="PF23562">
    <property type="entry name" value="AMP-binding_C_3"/>
    <property type="match status" value="1"/>
</dbReference>
<gene>
    <name evidence="4" type="ORF">SISSUDRAFT_187498</name>
</gene>
<reference evidence="4 5" key="1">
    <citation type="journal article" date="2016" name="Mol. Biol. Evol.">
        <title>Comparative Genomics of Early-Diverging Mushroom-Forming Fungi Provides Insights into the Origins of Lignocellulose Decay Capabilities.</title>
        <authorList>
            <person name="Nagy L.G."/>
            <person name="Riley R."/>
            <person name="Tritt A."/>
            <person name="Adam C."/>
            <person name="Daum C."/>
            <person name="Floudas D."/>
            <person name="Sun H."/>
            <person name="Yadav J.S."/>
            <person name="Pangilinan J."/>
            <person name="Larsson K.H."/>
            <person name="Matsuura K."/>
            <person name="Barry K."/>
            <person name="Labutti K."/>
            <person name="Kuo R."/>
            <person name="Ohm R.A."/>
            <person name="Bhattacharya S.S."/>
            <person name="Shirouzu T."/>
            <person name="Yoshinaga Y."/>
            <person name="Martin F.M."/>
            <person name="Grigoriev I.V."/>
            <person name="Hibbett D.S."/>
        </authorList>
    </citation>
    <scope>NUCLEOTIDE SEQUENCE [LARGE SCALE GENOMIC DNA]</scope>
    <source>
        <strain evidence="4 5">HHB10207 ss-3</strain>
    </source>
</reference>
<dbReference type="InterPro" id="IPR042099">
    <property type="entry name" value="ANL_N_sf"/>
</dbReference>
<accession>A0A166AES6</accession>
<dbReference type="Pfam" id="PF07993">
    <property type="entry name" value="NAD_binding_4"/>
    <property type="match status" value="1"/>
</dbReference>
<dbReference type="Proteomes" id="UP000076798">
    <property type="component" value="Unassembled WGS sequence"/>
</dbReference>
<dbReference type="Gene3D" id="1.10.1200.10">
    <property type="entry name" value="ACP-like"/>
    <property type="match status" value="1"/>
</dbReference>
<name>A0A166AES6_9AGAM</name>
<dbReference type="InterPro" id="IPR013120">
    <property type="entry name" value="FAR_NAD-bd"/>
</dbReference>
<keyword evidence="2" id="KW-0597">Phosphoprotein</keyword>
<dbReference type="PANTHER" id="PTHR43439">
    <property type="entry name" value="PHENYLACETATE-COENZYME A LIGASE"/>
    <property type="match status" value="1"/>
</dbReference>
<feature type="domain" description="Carrier" evidence="3">
    <location>
        <begin position="545"/>
        <end position="629"/>
    </location>
</feature>
<dbReference type="Pfam" id="PF00550">
    <property type="entry name" value="PP-binding"/>
    <property type="match status" value="1"/>
</dbReference>
<dbReference type="InterPro" id="IPR009081">
    <property type="entry name" value="PP-bd_ACP"/>
</dbReference>
<proteinExistence type="predicted"/>
<dbReference type="OrthoDB" id="429813at2759"/>
<dbReference type="InterPro" id="IPR036291">
    <property type="entry name" value="NAD(P)-bd_dom_sf"/>
</dbReference>
<organism evidence="4 5">
    <name type="scientific">Sistotremastrum suecicum HHB10207 ss-3</name>
    <dbReference type="NCBI Taxonomy" id="1314776"/>
    <lineage>
        <taxon>Eukaryota</taxon>
        <taxon>Fungi</taxon>
        <taxon>Dikarya</taxon>
        <taxon>Basidiomycota</taxon>
        <taxon>Agaricomycotina</taxon>
        <taxon>Agaricomycetes</taxon>
        <taxon>Sistotremastrales</taxon>
        <taxon>Sistotremastraceae</taxon>
        <taxon>Sistotremastrum</taxon>
    </lineage>
</organism>
<dbReference type="SMART" id="SM00823">
    <property type="entry name" value="PKS_PP"/>
    <property type="match status" value="1"/>
</dbReference>
<evidence type="ECO:0000313" key="5">
    <source>
        <dbReference type="Proteomes" id="UP000076798"/>
    </source>
</evidence>
<dbReference type="STRING" id="1314776.A0A166AES6"/>
<evidence type="ECO:0000256" key="1">
    <source>
        <dbReference type="ARBA" id="ARBA00022450"/>
    </source>
</evidence>
<dbReference type="Gene3D" id="3.40.50.720">
    <property type="entry name" value="NAD(P)-binding Rossmann-like Domain"/>
    <property type="match status" value="1"/>
</dbReference>
<dbReference type="Gene3D" id="3.40.50.12780">
    <property type="entry name" value="N-terminal domain of ligase-like"/>
    <property type="match status" value="1"/>
</dbReference>